<evidence type="ECO:0000313" key="3">
    <source>
        <dbReference type="Proteomes" id="UP000183257"/>
    </source>
</evidence>
<name>A0A1K1QWD3_9FLAO</name>
<dbReference type="OrthoDB" id="1189432at2"/>
<proteinExistence type="predicted"/>
<keyword evidence="1" id="KW-0472">Membrane</keyword>
<dbReference type="AlphaFoldDB" id="A0A1K1QWD3"/>
<gene>
    <name evidence="2" type="ORF">SAMN05660313_03037</name>
</gene>
<organism evidence="2 3">
    <name type="scientific">Cellulophaga fucicola</name>
    <dbReference type="NCBI Taxonomy" id="76595"/>
    <lineage>
        <taxon>Bacteria</taxon>
        <taxon>Pseudomonadati</taxon>
        <taxon>Bacteroidota</taxon>
        <taxon>Flavobacteriia</taxon>
        <taxon>Flavobacteriales</taxon>
        <taxon>Flavobacteriaceae</taxon>
        <taxon>Cellulophaga</taxon>
    </lineage>
</organism>
<protein>
    <submittedName>
        <fullName evidence="2">Uncharacterized protein</fullName>
    </submittedName>
</protein>
<evidence type="ECO:0000313" key="2">
    <source>
        <dbReference type="EMBL" id="SFW64184.1"/>
    </source>
</evidence>
<sequence length="173" mass="20183">MANSIILQSRYTTHQKIHMVLVLGAPFILIIVSLLGIDLNYIGYMVLLFFILMYTVLICFAFTKRGLLKKDNQLYRCLYFKNKLIKKKKISLTAKPKVTILRFKRSQKMAWFSAAKPDLASEFNAFDITLLNDKHTKKEMLITLTNDDISKKTITYLEENFNLKHEVYSPDFS</sequence>
<dbReference type="Proteomes" id="UP000183257">
    <property type="component" value="Unassembled WGS sequence"/>
</dbReference>
<feature type="transmembrane region" description="Helical" evidence="1">
    <location>
        <begin position="41"/>
        <end position="63"/>
    </location>
</feature>
<reference evidence="3" key="1">
    <citation type="submission" date="2016-11" db="EMBL/GenBank/DDBJ databases">
        <authorList>
            <person name="Varghese N."/>
            <person name="Submissions S."/>
        </authorList>
    </citation>
    <scope>NUCLEOTIDE SEQUENCE [LARGE SCALE GENOMIC DNA]</scope>
    <source>
        <strain evidence="3">DSM 24786</strain>
    </source>
</reference>
<dbReference type="STRING" id="76595.SAMN05660313_03037"/>
<keyword evidence="1" id="KW-0812">Transmembrane</keyword>
<evidence type="ECO:0000256" key="1">
    <source>
        <dbReference type="SAM" id="Phobius"/>
    </source>
</evidence>
<keyword evidence="3" id="KW-1185">Reference proteome</keyword>
<feature type="transmembrane region" description="Helical" evidence="1">
    <location>
        <begin position="17"/>
        <end position="35"/>
    </location>
</feature>
<dbReference type="EMBL" id="FPIY01000005">
    <property type="protein sequence ID" value="SFW64184.1"/>
    <property type="molecule type" value="Genomic_DNA"/>
</dbReference>
<accession>A0A1K1QWD3</accession>
<dbReference type="RefSeq" id="WP_072304657.1">
    <property type="nucleotide sequence ID" value="NZ_FPIY01000005.1"/>
</dbReference>
<keyword evidence="1" id="KW-1133">Transmembrane helix</keyword>